<dbReference type="InterPro" id="IPR036412">
    <property type="entry name" value="HAD-like_sf"/>
</dbReference>
<keyword evidence="3" id="KW-1278">Translocase</keyword>
<evidence type="ECO:0000256" key="5">
    <source>
        <dbReference type="ARBA" id="ARBA00023136"/>
    </source>
</evidence>
<dbReference type="GO" id="GO:0005524">
    <property type="term" value="F:ATP binding"/>
    <property type="evidence" value="ECO:0007669"/>
    <property type="project" value="InterPro"/>
</dbReference>
<dbReference type="SFLD" id="SFLDF00027">
    <property type="entry name" value="p-type_atpase"/>
    <property type="match status" value="1"/>
</dbReference>
<evidence type="ECO:0000256" key="4">
    <source>
        <dbReference type="ARBA" id="ARBA00022989"/>
    </source>
</evidence>
<keyword evidence="9" id="KW-1185">Reference proteome</keyword>
<feature type="transmembrane region" description="Helical" evidence="6">
    <location>
        <begin position="674"/>
        <end position="692"/>
    </location>
</feature>
<dbReference type="SUPFAM" id="SSF81653">
    <property type="entry name" value="Calcium ATPase, transduction domain A"/>
    <property type="match status" value="1"/>
</dbReference>
<dbReference type="GO" id="GO:0005886">
    <property type="term" value="C:plasma membrane"/>
    <property type="evidence" value="ECO:0007669"/>
    <property type="project" value="UniProtKB-SubCell"/>
</dbReference>
<feature type="transmembrane region" description="Helical" evidence="6">
    <location>
        <begin position="649"/>
        <end position="668"/>
    </location>
</feature>
<accession>A0A7W8YBZ2</accession>
<feature type="domain" description="P-type ATPase A" evidence="7">
    <location>
        <begin position="118"/>
        <end position="213"/>
    </location>
</feature>
<dbReference type="EC" id="3.6.3.-" evidence="8"/>
<proteinExistence type="predicted"/>
<dbReference type="SFLD" id="SFLDG00002">
    <property type="entry name" value="C1.7:_P-type_atpase_like"/>
    <property type="match status" value="1"/>
</dbReference>
<name>A0A7W8YBZ2_9MICC</name>
<feature type="transmembrane region" description="Helical" evidence="6">
    <location>
        <begin position="765"/>
        <end position="787"/>
    </location>
</feature>
<sequence length="825" mass="88234">MARTTISAQPAPSFERPEDAHLIEYGLDSAAVAERTAAGLTNRQPDTTSRTIWQIARAHLFTVFNLVLGSCAAVVIALGRWLDLLFVLAAVANVVIGFVQEYAAKKELDKISLLRRDPSVVLRNGERVEIPLEQIVVDDVVVLRRGDQVTADGVVLHADGLDADESLMTGENDAVVKNPGDRMLSGSSILSGNGLYRVTEAGSDSHASRITNEARLFSQINSELRAGLNKVVKWISIGIAPIMAIVLNGQMVARGGWDAALSSGAWRDALISSVASIAAMIPQGLALMTTISFALAALKLAREGVLMQEMAAVEVLARVDVVCFDKTGTLTEGGVHFGSAEYTPSAQLVDSAADDQTLPGTQLALGWFGHDPDANPTAAALRTAYPHEPGHLPQGVVPFSSARRWSAVEFGSGRAAGAWFLGAPEALLPSVPDAAELNPRCAELAAAGNRTLVLCRADALVRDEETGHPVAELPSSISSVGILLFNEKVREDARDTLAYFREQDVDLKIISGDNPHTVAAAALKAGLEFDGTAIDASKLPLDGPELEEAVNTHSVFGRVGPEQKQSMVKALQARGHVVAMTGDGINDALALKSADLGIAMGNAAPATKAVSRLVLLDGEFSRLPSVVAEGRKVIANIERLGYMFLTKTSYAIMFGIAFGLLFWSFPFIPRQSSTVDFIVLGGPAFVLALLPNKRRYIPGFLRRSLIAAIPNALVITLGILAISYVTRFVLHSTPSEIQTSSFIVLGLMGLWVLNCASRPLNVIRFWLLVAMYALIVAVLAIPISQLYHQFTWPSQELMTASLVIGVVGCVILEILYRLLPKPLLD</sequence>
<dbReference type="PANTHER" id="PTHR42861">
    <property type="entry name" value="CALCIUM-TRANSPORTING ATPASE"/>
    <property type="match status" value="1"/>
</dbReference>
<keyword evidence="4 6" id="KW-1133">Transmembrane helix</keyword>
<evidence type="ECO:0000256" key="3">
    <source>
        <dbReference type="ARBA" id="ARBA00022967"/>
    </source>
</evidence>
<dbReference type="InterPro" id="IPR044492">
    <property type="entry name" value="P_typ_ATPase_HD_dom"/>
</dbReference>
<organism evidence="8 9">
    <name type="scientific">Neomicrococcus lactis</name>
    <dbReference type="NCBI Taxonomy" id="732241"/>
    <lineage>
        <taxon>Bacteria</taxon>
        <taxon>Bacillati</taxon>
        <taxon>Actinomycetota</taxon>
        <taxon>Actinomycetes</taxon>
        <taxon>Micrococcales</taxon>
        <taxon>Micrococcaceae</taxon>
        <taxon>Neomicrococcus</taxon>
    </lineage>
</organism>
<keyword evidence="5 6" id="KW-0472">Membrane</keyword>
<dbReference type="AlphaFoldDB" id="A0A7W8YBZ2"/>
<dbReference type="InterPro" id="IPR023298">
    <property type="entry name" value="ATPase_P-typ_TM_dom_sf"/>
</dbReference>
<dbReference type="PROSITE" id="PS00154">
    <property type="entry name" value="ATPASE_E1_E2"/>
    <property type="match status" value="1"/>
</dbReference>
<feature type="transmembrane region" description="Helical" evidence="6">
    <location>
        <begin position="799"/>
        <end position="819"/>
    </location>
</feature>
<dbReference type="RefSeq" id="WP_246361640.1">
    <property type="nucleotide sequence ID" value="NZ_JACHBL010000001.1"/>
</dbReference>
<dbReference type="GO" id="GO:0016887">
    <property type="term" value="F:ATP hydrolysis activity"/>
    <property type="evidence" value="ECO:0007669"/>
    <property type="project" value="InterPro"/>
</dbReference>
<keyword evidence="2 6" id="KW-0812">Transmembrane</keyword>
<feature type="transmembrane region" description="Helical" evidence="6">
    <location>
        <begin position="269"/>
        <end position="298"/>
    </location>
</feature>
<dbReference type="Gene3D" id="3.40.1110.10">
    <property type="entry name" value="Calcium-transporting ATPase, cytoplasmic domain N"/>
    <property type="match status" value="1"/>
</dbReference>
<comment type="subcellular location">
    <subcellularLocation>
        <location evidence="1">Cell membrane</location>
        <topology evidence="1">Multi-pass membrane protein</topology>
    </subcellularLocation>
</comment>
<dbReference type="PRINTS" id="PR00120">
    <property type="entry name" value="HATPASE"/>
</dbReference>
<dbReference type="SUPFAM" id="SSF81665">
    <property type="entry name" value="Calcium ATPase, transmembrane domain M"/>
    <property type="match status" value="1"/>
</dbReference>
<evidence type="ECO:0000313" key="8">
    <source>
        <dbReference type="EMBL" id="MBB5598587.1"/>
    </source>
</evidence>
<dbReference type="InterPro" id="IPR023299">
    <property type="entry name" value="ATPase_P-typ_cyto_dom_N"/>
</dbReference>
<feature type="transmembrane region" description="Helical" evidence="6">
    <location>
        <begin position="231"/>
        <end position="249"/>
    </location>
</feature>
<feature type="transmembrane region" description="Helical" evidence="6">
    <location>
        <begin position="737"/>
        <end position="753"/>
    </location>
</feature>
<dbReference type="SUPFAM" id="SSF56784">
    <property type="entry name" value="HAD-like"/>
    <property type="match status" value="1"/>
</dbReference>
<dbReference type="PRINTS" id="PR00119">
    <property type="entry name" value="CATATPASE"/>
</dbReference>
<reference evidence="8 9" key="1">
    <citation type="submission" date="2020-08" db="EMBL/GenBank/DDBJ databases">
        <title>Sequencing the genomes of 1000 actinobacteria strains.</title>
        <authorList>
            <person name="Klenk H.-P."/>
        </authorList>
    </citation>
    <scope>NUCLEOTIDE SEQUENCE [LARGE SCALE GENOMIC DNA]</scope>
    <source>
        <strain evidence="8 9">DSM 23694</strain>
    </source>
</reference>
<gene>
    <name evidence="8" type="ORF">BKA12_001667</name>
</gene>
<dbReference type="InterPro" id="IPR001757">
    <property type="entry name" value="P_typ_ATPase"/>
</dbReference>
<dbReference type="SFLD" id="SFLDS00003">
    <property type="entry name" value="Haloacid_Dehalogenase"/>
    <property type="match status" value="1"/>
</dbReference>
<dbReference type="Pfam" id="PF00702">
    <property type="entry name" value="Hydrolase"/>
    <property type="match status" value="1"/>
</dbReference>
<dbReference type="Gene3D" id="2.70.150.10">
    <property type="entry name" value="Calcium-transporting ATPase, cytoplasmic transduction domain A"/>
    <property type="match status" value="1"/>
</dbReference>
<dbReference type="Proteomes" id="UP000523863">
    <property type="component" value="Unassembled WGS sequence"/>
</dbReference>
<evidence type="ECO:0000259" key="7">
    <source>
        <dbReference type="Pfam" id="PF00122"/>
    </source>
</evidence>
<evidence type="ECO:0000256" key="2">
    <source>
        <dbReference type="ARBA" id="ARBA00022692"/>
    </source>
</evidence>
<protein>
    <submittedName>
        <fullName evidence="8">Cation-transporting ATPase E</fullName>
        <ecNumber evidence="8">3.6.3.-</ecNumber>
    </submittedName>
</protein>
<comment type="caution">
    <text evidence="8">The sequence shown here is derived from an EMBL/GenBank/DDBJ whole genome shotgun (WGS) entry which is preliminary data.</text>
</comment>
<dbReference type="EMBL" id="JACHBL010000001">
    <property type="protein sequence ID" value="MBB5598587.1"/>
    <property type="molecule type" value="Genomic_DNA"/>
</dbReference>
<dbReference type="InterPro" id="IPR023214">
    <property type="entry name" value="HAD_sf"/>
</dbReference>
<dbReference type="Pfam" id="PF00122">
    <property type="entry name" value="E1-E2_ATPase"/>
    <property type="match status" value="1"/>
</dbReference>
<feature type="transmembrane region" description="Helical" evidence="6">
    <location>
        <begin position="84"/>
        <end position="104"/>
    </location>
</feature>
<evidence type="ECO:0000313" key="9">
    <source>
        <dbReference type="Proteomes" id="UP000523863"/>
    </source>
</evidence>
<dbReference type="InterPro" id="IPR059000">
    <property type="entry name" value="ATPase_P-type_domA"/>
</dbReference>
<dbReference type="InterPro" id="IPR018303">
    <property type="entry name" value="ATPase_P-typ_P_site"/>
</dbReference>
<evidence type="ECO:0000256" key="6">
    <source>
        <dbReference type="SAM" id="Phobius"/>
    </source>
</evidence>
<keyword evidence="8" id="KW-0378">Hydrolase</keyword>
<dbReference type="Gene3D" id="1.20.1110.10">
    <property type="entry name" value="Calcium-transporting ATPase, transmembrane domain"/>
    <property type="match status" value="1"/>
</dbReference>
<dbReference type="NCBIfam" id="TIGR01494">
    <property type="entry name" value="ATPase_P-type"/>
    <property type="match status" value="2"/>
</dbReference>
<feature type="transmembrane region" description="Helical" evidence="6">
    <location>
        <begin position="58"/>
        <end position="78"/>
    </location>
</feature>
<evidence type="ECO:0000256" key="1">
    <source>
        <dbReference type="ARBA" id="ARBA00004651"/>
    </source>
</evidence>
<dbReference type="InterPro" id="IPR008250">
    <property type="entry name" value="ATPase_P-typ_transduc_dom_A_sf"/>
</dbReference>
<feature type="transmembrane region" description="Helical" evidence="6">
    <location>
        <begin position="704"/>
        <end position="725"/>
    </location>
</feature>
<dbReference type="Gene3D" id="3.40.50.1000">
    <property type="entry name" value="HAD superfamily/HAD-like"/>
    <property type="match status" value="1"/>
</dbReference>